<reference evidence="3" key="1">
    <citation type="submission" date="2020-06" db="EMBL/GenBank/DDBJ databases">
        <authorList>
            <person name="Li T."/>
            <person name="Hu X."/>
            <person name="Zhang T."/>
            <person name="Song X."/>
            <person name="Zhang H."/>
            <person name="Dai N."/>
            <person name="Sheng W."/>
            <person name="Hou X."/>
            <person name="Wei L."/>
        </authorList>
    </citation>
    <scope>NUCLEOTIDE SEQUENCE</scope>
    <source>
        <strain evidence="3">KEN8</strain>
        <tissue evidence="3">Leaf</tissue>
    </source>
</reference>
<evidence type="ECO:0000259" key="2">
    <source>
        <dbReference type="PROSITE" id="PS50994"/>
    </source>
</evidence>
<dbReference type="PANTHER" id="PTHR11439">
    <property type="entry name" value="GAG-POL-RELATED RETROTRANSPOSON"/>
    <property type="match status" value="1"/>
</dbReference>
<reference evidence="3" key="2">
    <citation type="journal article" date="2024" name="Plant">
        <title>Genomic evolution and insights into agronomic trait innovations of Sesamum species.</title>
        <authorList>
            <person name="Miao H."/>
            <person name="Wang L."/>
            <person name="Qu L."/>
            <person name="Liu H."/>
            <person name="Sun Y."/>
            <person name="Le M."/>
            <person name="Wang Q."/>
            <person name="Wei S."/>
            <person name="Zheng Y."/>
            <person name="Lin W."/>
            <person name="Duan Y."/>
            <person name="Cao H."/>
            <person name="Xiong S."/>
            <person name="Wang X."/>
            <person name="Wei L."/>
            <person name="Li C."/>
            <person name="Ma Q."/>
            <person name="Ju M."/>
            <person name="Zhao R."/>
            <person name="Li G."/>
            <person name="Mu C."/>
            <person name="Tian Q."/>
            <person name="Mei H."/>
            <person name="Zhang T."/>
            <person name="Gao T."/>
            <person name="Zhang H."/>
        </authorList>
    </citation>
    <scope>NUCLEOTIDE SEQUENCE</scope>
    <source>
        <strain evidence="3">KEN8</strain>
    </source>
</reference>
<accession>A0AAW2SVI0</accession>
<dbReference type="GO" id="GO:0003676">
    <property type="term" value="F:nucleic acid binding"/>
    <property type="evidence" value="ECO:0007669"/>
    <property type="project" value="InterPro"/>
</dbReference>
<dbReference type="PROSITE" id="PS50994">
    <property type="entry name" value="INTEGRASE"/>
    <property type="match status" value="1"/>
</dbReference>
<dbReference type="CDD" id="cd09272">
    <property type="entry name" value="RNase_HI_RT_Ty1"/>
    <property type="match status" value="1"/>
</dbReference>
<feature type="region of interest" description="Disordered" evidence="1">
    <location>
        <begin position="285"/>
        <end position="310"/>
    </location>
</feature>
<dbReference type="InterPro" id="IPR001584">
    <property type="entry name" value="Integrase_cat-core"/>
</dbReference>
<dbReference type="InterPro" id="IPR013103">
    <property type="entry name" value="RVT_2"/>
</dbReference>
<comment type="caution">
    <text evidence="3">The sequence shown here is derived from an EMBL/GenBank/DDBJ whole genome shotgun (WGS) entry which is preliminary data.</text>
</comment>
<dbReference type="PANTHER" id="PTHR11439:SF486">
    <property type="entry name" value="RLK (RECEPTOR-LIKE KINASE) PROTEIN, PUTATIVE-RELATED"/>
    <property type="match status" value="1"/>
</dbReference>
<dbReference type="Pfam" id="PF07727">
    <property type="entry name" value="RVT_2"/>
    <property type="match status" value="1"/>
</dbReference>
<dbReference type="InterPro" id="IPR012337">
    <property type="entry name" value="RNaseH-like_sf"/>
</dbReference>
<gene>
    <name evidence="3" type="ORF">Scaly_0095700</name>
</gene>
<feature type="domain" description="Integrase catalytic" evidence="2">
    <location>
        <begin position="1"/>
        <end position="134"/>
    </location>
</feature>
<dbReference type="InterPro" id="IPR036397">
    <property type="entry name" value="RNaseH_sf"/>
</dbReference>
<proteinExistence type="predicted"/>
<organism evidence="3">
    <name type="scientific">Sesamum calycinum</name>
    <dbReference type="NCBI Taxonomy" id="2727403"/>
    <lineage>
        <taxon>Eukaryota</taxon>
        <taxon>Viridiplantae</taxon>
        <taxon>Streptophyta</taxon>
        <taxon>Embryophyta</taxon>
        <taxon>Tracheophyta</taxon>
        <taxon>Spermatophyta</taxon>
        <taxon>Magnoliopsida</taxon>
        <taxon>eudicotyledons</taxon>
        <taxon>Gunneridae</taxon>
        <taxon>Pentapetalae</taxon>
        <taxon>asterids</taxon>
        <taxon>lamiids</taxon>
        <taxon>Lamiales</taxon>
        <taxon>Pedaliaceae</taxon>
        <taxon>Sesamum</taxon>
    </lineage>
</organism>
<dbReference type="GO" id="GO:0015074">
    <property type="term" value="P:DNA integration"/>
    <property type="evidence" value="ECO:0007669"/>
    <property type="project" value="InterPro"/>
</dbReference>
<sequence length="895" mass="101993">MHQHVGHVSLLSTRNVAFARLLAQIIKLRAHFPDYPIKRIRLDNAGEFTSKSFNDYCQSIGIVVEHPVAHVHTQNGLAESLIKRLQLIARPLLMRSKLPSSAWGHAILHAESLIRFRPTAYHKFSPLQLVSGREPNISHLKVFGCAVYVPIPPPQRTKMGPQRRLGIYVGFESPSIIKYLEPMTGDQFTARYLDCQFNETIFPVLGGEDKEIKRKDIAWNATSMSFLDPRTNDSELEVQRIIHLQNVANRLPDAFIDTKKVTKSHILAENVPARLEVPEVTLTQTKASESQIRRKRGRPLGSKDANPRKRKEHIVSINHDANVSTSNVSEDKIPEVILSEDPKPVEIMDEDDNDPQTMEECQHRNDWKSWKKAIQDELDSLNKREVFGPIIPTPKSVKPVGYKWVFVRKRNEQNEVVRYKARLVAQGFTQKPGIDYTETYSPVVDATTLRFLISLSIIEQLKMQLMDVVTAYLYGSLDTDIYMRIPEGLKMPEALKSKPRHMYSIKLKRSLYGLKQSGRMWYNRLSEYLIKKGFCHNQISPCLFIKRTESGFVIIAVYVDDLNIIGSPEEIRQAADYLKSEFEMKDLGTTKYCLGLQFEHTKGGIFIHQSNYIEKVLKRFHMNNAHPLSTPMVVRSLDVNKDPFRPPIHNNEILGPEVPYLSAIGALMYLANNTRPDIAFSVNLLARYSSTPTKRHWNGVKHILRYLRGTSDMGLYFERHENAKATNLVGYSDAGYLSDPHKAISQSGYVFMYGGTAISWRSTKQTLVATSSNHAELIALYEAGRECVWLRSLIHYVCESCGLEPIEKSPTVIYEDNTACIAQIKDGYIKGDRTKHISPKFFSTHELQVEGKVDVKQIPSSQNLADLFTKALPTKVFKQLVHNIGMRRLKDICLN</sequence>
<dbReference type="SUPFAM" id="SSF56672">
    <property type="entry name" value="DNA/RNA polymerases"/>
    <property type="match status" value="1"/>
</dbReference>
<dbReference type="EMBL" id="JACGWM010000001">
    <property type="protein sequence ID" value="KAL0396473.1"/>
    <property type="molecule type" value="Genomic_DNA"/>
</dbReference>
<evidence type="ECO:0000256" key="1">
    <source>
        <dbReference type="SAM" id="MobiDB-lite"/>
    </source>
</evidence>
<dbReference type="Gene3D" id="3.30.420.10">
    <property type="entry name" value="Ribonuclease H-like superfamily/Ribonuclease H"/>
    <property type="match status" value="1"/>
</dbReference>
<name>A0AAW2SVI0_9LAMI</name>
<dbReference type="SUPFAM" id="SSF53098">
    <property type="entry name" value="Ribonuclease H-like"/>
    <property type="match status" value="1"/>
</dbReference>
<protein>
    <submittedName>
        <fullName evidence="3">Retrovirus-related Pol polyprotein from transposon TNT 1-94</fullName>
    </submittedName>
</protein>
<dbReference type="InterPro" id="IPR043502">
    <property type="entry name" value="DNA/RNA_pol_sf"/>
</dbReference>
<evidence type="ECO:0000313" key="3">
    <source>
        <dbReference type="EMBL" id="KAL0396473.1"/>
    </source>
</evidence>
<dbReference type="AlphaFoldDB" id="A0AAW2SVI0"/>